<dbReference type="EnsemblProtists" id="HpaT812853">
    <property type="protein sequence ID" value="HpaP812853"/>
    <property type="gene ID" value="HpaG812853"/>
</dbReference>
<name>M4C1B5_HYAAE</name>
<dbReference type="Proteomes" id="UP000011713">
    <property type="component" value="Unassembled WGS sequence"/>
</dbReference>
<keyword evidence="2" id="KW-1185">Reference proteome</keyword>
<evidence type="ECO:0000313" key="2">
    <source>
        <dbReference type="Proteomes" id="UP000011713"/>
    </source>
</evidence>
<dbReference type="VEuPathDB" id="FungiDB:HpaG812853"/>
<dbReference type="HOGENOM" id="CLU_2817913_0_0_1"/>
<protein>
    <submittedName>
        <fullName evidence="1">Uncharacterized protein</fullName>
    </submittedName>
</protein>
<accession>M4C1B5</accession>
<sequence>MAGTQWSSNLVIQIFNRMPRRWMAFDLVRYNQKWFENCVTSGLRTRGRLLKAQKPARDGNSLPARTL</sequence>
<reference evidence="1" key="2">
    <citation type="submission" date="2015-06" db="UniProtKB">
        <authorList>
            <consortium name="EnsemblProtists"/>
        </authorList>
    </citation>
    <scope>IDENTIFICATION</scope>
    <source>
        <strain evidence="1">Emoy2</strain>
    </source>
</reference>
<evidence type="ECO:0000313" key="1">
    <source>
        <dbReference type="EnsemblProtists" id="HpaP812853"/>
    </source>
</evidence>
<dbReference type="InParanoid" id="M4C1B5"/>
<organism evidence="1 2">
    <name type="scientific">Hyaloperonospora arabidopsidis (strain Emoy2)</name>
    <name type="common">Downy mildew agent</name>
    <name type="synonym">Peronospora arabidopsidis</name>
    <dbReference type="NCBI Taxonomy" id="559515"/>
    <lineage>
        <taxon>Eukaryota</taxon>
        <taxon>Sar</taxon>
        <taxon>Stramenopiles</taxon>
        <taxon>Oomycota</taxon>
        <taxon>Peronosporomycetes</taxon>
        <taxon>Peronosporales</taxon>
        <taxon>Peronosporaceae</taxon>
        <taxon>Hyaloperonospora</taxon>
    </lineage>
</organism>
<reference evidence="2" key="1">
    <citation type="journal article" date="2010" name="Science">
        <title>Signatures of adaptation to obligate biotrophy in the Hyaloperonospora arabidopsidis genome.</title>
        <authorList>
            <person name="Baxter L."/>
            <person name="Tripathy S."/>
            <person name="Ishaque N."/>
            <person name="Boot N."/>
            <person name="Cabral A."/>
            <person name="Kemen E."/>
            <person name="Thines M."/>
            <person name="Ah-Fong A."/>
            <person name="Anderson R."/>
            <person name="Badejoko W."/>
            <person name="Bittner-Eddy P."/>
            <person name="Boore J.L."/>
            <person name="Chibucos M.C."/>
            <person name="Coates M."/>
            <person name="Dehal P."/>
            <person name="Delehaunty K."/>
            <person name="Dong S."/>
            <person name="Downton P."/>
            <person name="Dumas B."/>
            <person name="Fabro G."/>
            <person name="Fronick C."/>
            <person name="Fuerstenberg S.I."/>
            <person name="Fulton L."/>
            <person name="Gaulin E."/>
            <person name="Govers F."/>
            <person name="Hughes L."/>
            <person name="Humphray S."/>
            <person name="Jiang R.H."/>
            <person name="Judelson H."/>
            <person name="Kamoun S."/>
            <person name="Kyung K."/>
            <person name="Meijer H."/>
            <person name="Minx P."/>
            <person name="Morris P."/>
            <person name="Nelson J."/>
            <person name="Phuntumart V."/>
            <person name="Qutob D."/>
            <person name="Rehmany A."/>
            <person name="Rougon-Cardoso A."/>
            <person name="Ryden P."/>
            <person name="Torto-Alalibo T."/>
            <person name="Studholme D."/>
            <person name="Wang Y."/>
            <person name="Win J."/>
            <person name="Wood J."/>
            <person name="Clifton S.W."/>
            <person name="Rogers J."/>
            <person name="Van den Ackerveken G."/>
            <person name="Jones J.D."/>
            <person name="McDowell J.M."/>
            <person name="Beynon J."/>
            <person name="Tyler B.M."/>
        </authorList>
    </citation>
    <scope>NUCLEOTIDE SEQUENCE [LARGE SCALE GENOMIC DNA]</scope>
    <source>
        <strain evidence="2">Emoy2</strain>
    </source>
</reference>
<dbReference type="AlphaFoldDB" id="M4C1B5"/>
<dbReference type="EMBL" id="CU694538">
    <property type="status" value="NOT_ANNOTATED_CDS"/>
    <property type="molecule type" value="Genomic_DNA"/>
</dbReference>
<proteinExistence type="predicted"/>